<dbReference type="InterPro" id="IPR021109">
    <property type="entry name" value="Peptidase_aspartic_dom_sf"/>
</dbReference>
<dbReference type="Proteomes" id="UP000694930">
    <property type="component" value="Chromosome 3"/>
</dbReference>
<dbReference type="Pfam" id="PF08284">
    <property type="entry name" value="RVP_2"/>
    <property type="match status" value="1"/>
</dbReference>
<evidence type="ECO:0000313" key="3">
    <source>
        <dbReference type="RefSeq" id="XP_027771327.1"/>
    </source>
</evidence>
<evidence type="ECO:0000256" key="1">
    <source>
        <dbReference type="SAM" id="MobiDB-lite"/>
    </source>
</evidence>
<dbReference type="Gene3D" id="2.40.70.10">
    <property type="entry name" value="Acid Proteases"/>
    <property type="match status" value="1"/>
</dbReference>
<dbReference type="GeneID" id="107014230"/>
<dbReference type="RefSeq" id="XP_027771327.1">
    <property type="nucleotide sequence ID" value="XM_027915526.1"/>
</dbReference>
<accession>A0ABM1V6F9</accession>
<evidence type="ECO:0000313" key="2">
    <source>
        <dbReference type="Proteomes" id="UP000694930"/>
    </source>
</evidence>
<protein>
    <submittedName>
        <fullName evidence="3">Uncharacterized protein LOC107014230</fullName>
    </submittedName>
</protein>
<feature type="compositionally biased region" description="Polar residues" evidence="1">
    <location>
        <begin position="1"/>
        <end position="15"/>
    </location>
</feature>
<sequence>MNPSSNSHENSSMHQLEQVKQPRESTLATYSRKGNKKKDVVSLAEDVGADAPIVGYVPTEEATIDEDMIAKDNNNSSIVDVVSTEETEMNMELAVGCEFCVTGYHKEIPLAVLMGEQETTHNFINESLADKLGCETVPIQPQTVRSDLGEMVTSRLCNNFQLSMEGIVFNLKVYLVPLPSKHDMILGGEWLECLEKIIISYDGIELYLREGEKKFIPFKKSIRGRKRNRF</sequence>
<proteinExistence type="predicted"/>
<feature type="region of interest" description="Disordered" evidence="1">
    <location>
        <begin position="1"/>
        <end position="36"/>
    </location>
</feature>
<reference evidence="3" key="2">
    <citation type="submission" date="2025-08" db="UniProtKB">
        <authorList>
            <consortium name="RefSeq"/>
        </authorList>
    </citation>
    <scope>IDENTIFICATION</scope>
</reference>
<name>A0ABM1V6F9_SOLPN</name>
<dbReference type="CDD" id="cd00303">
    <property type="entry name" value="retropepsin_like"/>
    <property type="match status" value="1"/>
</dbReference>
<reference evidence="2" key="1">
    <citation type="journal article" date="2014" name="Nat. Genet.">
        <title>The genome of the stress-tolerant wild tomato species Solanum pennellii.</title>
        <authorList>
            <person name="Bolger A."/>
            <person name="Scossa F."/>
            <person name="Bolger M.E."/>
            <person name="Lanz C."/>
            <person name="Maumus F."/>
            <person name="Tohge T."/>
            <person name="Quesneville H."/>
            <person name="Alseekh S."/>
            <person name="Sorensen I."/>
            <person name="Lichtenstein G."/>
            <person name="Fich E.A."/>
            <person name="Conte M."/>
            <person name="Keller H."/>
            <person name="Schneeberger K."/>
            <person name="Schwacke R."/>
            <person name="Ofner I."/>
            <person name="Vrebalov J."/>
            <person name="Xu Y."/>
            <person name="Osorio S."/>
            <person name="Aflitos S.A."/>
            <person name="Schijlen E."/>
            <person name="Jimenez-Gomez J.M."/>
            <person name="Ryngajllo M."/>
            <person name="Kimura S."/>
            <person name="Kumar R."/>
            <person name="Koenig D."/>
            <person name="Headland L.R."/>
            <person name="Maloof J.N."/>
            <person name="Sinha N."/>
            <person name="van Ham R.C."/>
            <person name="Lankhorst R.K."/>
            <person name="Mao L."/>
            <person name="Vogel A."/>
            <person name="Arsova B."/>
            <person name="Panstruga R."/>
            <person name="Fei Z."/>
            <person name="Rose J.K."/>
            <person name="Zamir D."/>
            <person name="Carrari F."/>
            <person name="Giovannoni J.J."/>
            <person name="Weigel D."/>
            <person name="Usadel B."/>
            <person name="Fernie A.R."/>
        </authorList>
    </citation>
    <scope>NUCLEOTIDE SEQUENCE [LARGE SCALE GENOMIC DNA]</scope>
    <source>
        <strain evidence="2">cv. LA0716</strain>
    </source>
</reference>
<keyword evidence="2" id="KW-1185">Reference proteome</keyword>
<gene>
    <name evidence="3" type="primary">LOC107014230</name>
</gene>
<organism evidence="2 3">
    <name type="scientific">Solanum pennellii</name>
    <name type="common">Tomato</name>
    <name type="synonym">Lycopersicon pennellii</name>
    <dbReference type="NCBI Taxonomy" id="28526"/>
    <lineage>
        <taxon>Eukaryota</taxon>
        <taxon>Viridiplantae</taxon>
        <taxon>Streptophyta</taxon>
        <taxon>Embryophyta</taxon>
        <taxon>Tracheophyta</taxon>
        <taxon>Spermatophyta</taxon>
        <taxon>Magnoliopsida</taxon>
        <taxon>eudicotyledons</taxon>
        <taxon>Gunneridae</taxon>
        <taxon>Pentapetalae</taxon>
        <taxon>asterids</taxon>
        <taxon>lamiids</taxon>
        <taxon>Solanales</taxon>
        <taxon>Solanaceae</taxon>
        <taxon>Solanoideae</taxon>
        <taxon>Solaneae</taxon>
        <taxon>Solanum</taxon>
        <taxon>Solanum subgen. Lycopersicon</taxon>
    </lineage>
</organism>